<organism evidence="13 14">
    <name type="scientific">Fulvitalea axinellae</name>
    <dbReference type="NCBI Taxonomy" id="1182444"/>
    <lineage>
        <taxon>Bacteria</taxon>
        <taxon>Pseudomonadati</taxon>
        <taxon>Bacteroidota</taxon>
        <taxon>Cytophagia</taxon>
        <taxon>Cytophagales</taxon>
        <taxon>Persicobacteraceae</taxon>
        <taxon>Fulvitalea</taxon>
    </lineage>
</organism>
<dbReference type="InterPro" id="IPR039426">
    <property type="entry name" value="TonB-dep_rcpt-like"/>
</dbReference>
<evidence type="ECO:0000256" key="6">
    <source>
        <dbReference type="ARBA" id="ARBA00023136"/>
    </source>
</evidence>
<accession>A0AAU9DF99</accession>
<dbReference type="InterPro" id="IPR000531">
    <property type="entry name" value="Beta-barrel_TonB"/>
</dbReference>
<dbReference type="EMBL" id="AP025316">
    <property type="protein sequence ID" value="BDD11816.1"/>
    <property type="molecule type" value="Genomic_DNA"/>
</dbReference>
<reference evidence="13 14" key="1">
    <citation type="submission" date="2021-12" db="EMBL/GenBank/DDBJ databases">
        <title>Genome sequencing of bacteria with rrn-lacking chromosome and rrn-plasmid.</title>
        <authorList>
            <person name="Anda M."/>
            <person name="Iwasaki W."/>
        </authorList>
    </citation>
    <scope>NUCLEOTIDE SEQUENCE [LARGE SCALE GENOMIC DNA]</scope>
    <source>
        <strain evidence="13 14">DSM 100852</strain>
        <plasmid evidence="13 14">pFA2</plasmid>
    </source>
</reference>
<dbReference type="Gene3D" id="2.60.40.1120">
    <property type="entry name" value="Carboxypeptidase-like, regulatory domain"/>
    <property type="match status" value="1"/>
</dbReference>
<gene>
    <name evidence="13" type="ORF">FUAX_42480</name>
</gene>
<keyword evidence="2 8" id="KW-0813">Transport</keyword>
<dbReference type="GO" id="GO:0009279">
    <property type="term" value="C:cell outer membrane"/>
    <property type="evidence" value="ECO:0007669"/>
    <property type="project" value="UniProtKB-SubCell"/>
</dbReference>
<evidence type="ECO:0000256" key="4">
    <source>
        <dbReference type="ARBA" id="ARBA00022692"/>
    </source>
</evidence>
<evidence type="ECO:0000256" key="9">
    <source>
        <dbReference type="RuleBase" id="RU003357"/>
    </source>
</evidence>
<dbReference type="Pfam" id="PF07715">
    <property type="entry name" value="Plug"/>
    <property type="match status" value="1"/>
</dbReference>
<comment type="subcellular location">
    <subcellularLocation>
        <location evidence="1 8">Cell outer membrane</location>
        <topology evidence="1 8">Multi-pass membrane protein</topology>
    </subcellularLocation>
</comment>
<evidence type="ECO:0000256" key="7">
    <source>
        <dbReference type="ARBA" id="ARBA00023237"/>
    </source>
</evidence>
<evidence type="ECO:0000256" key="1">
    <source>
        <dbReference type="ARBA" id="ARBA00004571"/>
    </source>
</evidence>
<keyword evidence="3 8" id="KW-1134">Transmembrane beta strand</keyword>
<evidence type="ECO:0000313" key="14">
    <source>
        <dbReference type="Proteomes" id="UP001348817"/>
    </source>
</evidence>
<feature type="chain" id="PRO_5043975651" evidence="10">
    <location>
        <begin position="24"/>
        <end position="1039"/>
    </location>
</feature>
<dbReference type="SUPFAM" id="SSF49464">
    <property type="entry name" value="Carboxypeptidase regulatory domain-like"/>
    <property type="match status" value="1"/>
</dbReference>
<dbReference type="InterPro" id="IPR012910">
    <property type="entry name" value="Plug_dom"/>
</dbReference>
<dbReference type="NCBIfam" id="TIGR04056">
    <property type="entry name" value="OMP_RagA_SusC"/>
    <property type="match status" value="1"/>
</dbReference>
<evidence type="ECO:0000259" key="12">
    <source>
        <dbReference type="Pfam" id="PF07715"/>
    </source>
</evidence>
<sequence length="1039" mass="113196">MNRILSLLCIILALAVSGGRALAQTTTVTGKVSDAATGSALAGVEVRVEGAQAETSLTDDQGNYSIAVPSGASGLVFVYPDFGIKKVAVRGRSSLDVSLFAAGTSRLDRSNNLPYGSVLERNFSAGTATVTADQLGNAAQPTPDRLLEGRIAGLRVTPRSAMAGEGASMLWRGAGTFEGRRQPLIIVDGTPIETETFGVSTADGFFRNSLADIDPQDIESVVFLKDAVSIYGSKASAGVLVIETNRADETKTTVDFSAYGGVIQAPEKMPLLNASQFRGLASELLSGSGQDKKDLQLRYPFLSDDKSVPGYYRYANDTDWQDEVYESAVTQNYRMKLKGGDEIARYALSLGYTSQEGVVKGTGYDRYNFRFNSDVRITEKLFLSPRIGFSYSEYELSAQGTDPRTNPVLASYAKAPIMGVYARSETGETLPYYDPVGSFNVSNPVALLSGMDVTNRNYRFLWSNDLTYKFDQNLALTYRLGIDFNKMRENVFVPATGVAAIPGEGAVNNSRHQTERFTSYYNDLFLTYNKNFGQDHRLNAVTGLRYKTNSYELDEGQDQNTPSDDFKSVGQGRNVYDRVLLGRLGDWNWASYYLSADYAFRDKYMVNASVSIDGSSRYGADADQVGVFPAVGAAWRISSEDFLNQVRAIDDLKLRINYGLTGDDMINANHNGAYYRSVPWNGVGGLVSGGVGNPDLKWEQTASFTIGADLSLFDERLSLTIDRYSRVTSDVVVEYEMPSIYNSTYFANTAEITNQGWELAVDAKILRGEVSLDAGFNIAANDSELNSIGKSGIPTTLPKTSVVTGFGPASFVSMEGAAPFQYYGHRALGVLSTSGEAETANLKNADGTPFQAGDMKFEDLDGNGIINDKDKTAIGDPNPDYFGGAYANVSYKGFSLSAYADFAGGFDVFNYERMATESMTGLNNQSAAVLNRWQAEGQLTDIPKATLNDPMGNGRFSNRWIEDGTYVRLKTLTLAYRTEEKTKVYNSLRVFFTVDNVFNSNDYLGSDPFQGMASPLAVGSGYGRMPQTRSFVLGFQLGL</sequence>
<dbReference type="Proteomes" id="UP001348817">
    <property type="component" value="Plasmid pFA2"/>
</dbReference>
<feature type="domain" description="TonB-dependent receptor-like beta-barrel" evidence="11">
    <location>
        <begin position="443"/>
        <end position="805"/>
    </location>
</feature>
<keyword evidence="14" id="KW-1185">Reference proteome</keyword>
<dbReference type="PROSITE" id="PS52016">
    <property type="entry name" value="TONB_DEPENDENT_REC_3"/>
    <property type="match status" value="1"/>
</dbReference>
<evidence type="ECO:0000256" key="10">
    <source>
        <dbReference type="SAM" id="SignalP"/>
    </source>
</evidence>
<proteinExistence type="inferred from homology"/>
<dbReference type="AlphaFoldDB" id="A0AAU9DF99"/>
<keyword evidence="10" id="KW-0732">Signal</keyword>
<keyword evidence="5 9" id="KW-0798">TonB box</keyword>
<keyword evidence="7 8" id="KW-0998">Cell outer membrane</keyword>
<evidence type="ECO:0000256" key="8">
    <source>
        <dbReference type="PROSITE-ProRule" id="PRU01360"/>
    </source>
</evidence>
<evidence type="ECO:0000256" key="5">
    <source>
        <dbReference type="ARBA" id="ARBA00023077"/>
    </source>
</evidence>
<keyword evidence="4 8" id="KW-0812">Transmembrane</keyword>
<name>A0AAU9DF99_9BACT</name>
<protein>
    <submittedName>
        <fullName evidence="13">SusC/RagA family TonB-linked outer membrane protein</fullName>
    </submittedName>
</protein>
<keyword evidence="6 8" id="KW-0472">Membrane</keyword>
<comment type="similarity">
    <text evidence="8 9">Belongs to the TonB-dependent receptor family.</text>
</comment>
<dbReference type="Gene3D" id="2.40.170.20">
    <property type="entry name" value="TonB-dependent receptor, beta-barrel domain"/>
    <property type="match status" value="1"/>
</dbReference>
<evidence type="ECO:0000313" key="13">
    <source>
        <dbReference type="EMBL" id="BDD11816.1"/>
    </source>
</evidence>
<dbReference type="KEGG" id="fax:FUAX_42480"/>
<dbReference type="Gene3D" id="2.170.130.10">
    <property type="entry name" value="TonB-dependent receptor, plug domain"/>
    <property type="match status" value="1"/>
</dbReference>
<dbReference type="InterPro" id="IPR037066">
    <property type="entry name" value="Plug_dom_sf"/>
</dbReference>
<dbReference type="Pfam" id="PF00593">
    <property type="entry name" value="TonB_dep_Rec_b-barrel"/>
    <property type="match status" value="1"/>
</dbReference>
<geneLocation type="plasmid" evidence="13 14">
    <name>pFA2</name>
</geneLocation>
<feature type="domain" description="TonB-dependent receptor plug" evidence="12">
    <location>
        <begin position="125"/>
        <end position="239"/>
    </location>
</feature>
<evidence type="ECO:0000256" key="3">
    <source>
        <dbReference type="ARBA" id="ARBA00022452"/>
    </source>
</evidence>
<dbReference type="RefSeq" id="WP_338395215.1">
    <property type="nucleotide sequence ID" value="NZ_AP025316.1"/>
</dbReference>
<dbReference type="SUPFAM" id="SSF56935">
    <property type="entry name" value="Porins"/>
    <property type="match status" value="1"/>
</dbReference>
<feature type="signal peptide" evidence="10">
    <location>
        <begin position="1"/>
        <end position="23"/>
    </location>
</feature>
<evidence type="ECO:0000259" key="11">
    <source>
        <dbReference type="Pfam" id="PF00593"/>
    </source>
</evidence>
<dbReference type="InterPro" id="IPR008969">
    <property type="entry name" value="CarboxyPept-like_regulatory"/>
</dbReference>
<dbReference type="InterPro" id="IPR036942">
    <property type="entry name" value="Beta-barrel_TonB_sf"/>
</dbReference>
<evidence type="ECO:0000256" key="2">
    <source>
        <dbReference type="ARBA" id="ARBA00022448"/>
    </source>
</evidence>
<keyword evidence="13" id="KW-0614">Plasmid</keyword>
<dbReference type="InterPro" id="IPR023996">
    <property type="entry name" value="TonB-dep_OMP_SusC/RagA"/>
</dbReference>